<accession>A0AAD9E8V0</accession>
<organism evidence="5 6">
    <name type="scientific">Colletotrichum chrysophilum</name>
    <dbReference type="NCBI Taxonomy" id="1836956"/>
    <lineage>
        <taxon>Eukaryota</taxon>
        <taxon>Fungi</taxon>
        <taxon>Dikarya</taxon>
        <taxon>Ascomycota</taxon>
        <taxon>Pezizomycotina</taxon>
        <taxon>Sordariomycetes</taxon>
        <taxon>Hypocreomycetidae</taxon>
        <taxon>Glomerellales</taxon>
        <taxon>Glomerellaceae</taxon>
        <taxon>Colletotrichum</taxon>
        <taxon>Colletotrichum gloeosporioides species complex</taxon>
    </lineage>
</organism>
<dbReference type="EMBL" id="JAQOWY010000711">
    <property type="protein sequence ID" value="KAK1839163.1"/>
    <property type="molecule type" value="Genomic_DNA"/>
</dbReference>
<evidence type="ECO:0000256" key="2">
    <source>
        <dbReference type="SAM" id="SignalP"/>
    </source>
</evidence>
<evidence type="ECO:0000256" key="1">
    <source>
        <dbReference type="PROSITE-ProRule" id="PRU01240"/>
    </source>
</evidence>
<dbReference type="PROSITE" id="PS51892">
    <property type="entry name" value="SUBTILASE"/>
    <property type="match status" value="1"/>
</dbReference>
<dbReference type="AlphaFoldDB" id="A0AAD9E8V0"/>
<evidence type="ECO:0000259" key="3">
    <source>
        <dbReference type="Pfam" id="PF00082"/>
    </source>
</evidence>
<feature type="chain" id="PRO_5042098207" evidence="2">
    <location>
        <begin position="16"/>
        <end position="872"/>
    </location>
</feature>
<dbReference type="CDD" id="cd00306">
    <property type="entry name" value="Peptidases_S8_S53"/>
    <property type="match status" value="1"/>
</dbReference>
<dbReference type="PANTHER" id="PTHR35186">
    <property type="entry name" value="ANK_REP_REGION DOMAIN-CONTAINING PROTEIN"/>
    <property type="match status" value="1"/>
</dbReference>
<evidence type="ECO:0000313" key="6">
    <source>
        <dbReference type="Proteomes" id="UP001243330"/>
    </source>
</evidence>
<dbReference type="Pfam" id="PF24476">
    <property type="entry name" value="DUF7580"/>
    <property type="match status" value="1"/>
</dbReference>
<proteinExistence type="inferred from homology"/>
<name>A0AAD9E8V0_9PEZI</name>
<gene>
    <name evidence="5" type="ORF">CCHR01_18214</name>
</gene>
<dbReference type="SUPFAM" id="SSF52743">
    <property type="entry name" value="Subtilisin-like"/>
    <property type="match status" value="1"/>
</dbReference>
<evidence type="ECO:0000259" key="4">
    <source>
        <dbReference type="Pfam" id="PF24476"/>
    </source>
</evidence>
<keyword evidence="6" id="KW-1185">Reference proteome</keyword>
<dbReference type="InterPro" id="IPR056002">
    <property type="entry name" value="DUF7580"/>
</dbReference>
<comment type="caution">
    <text evidence="5">The sequence shown here is derived from an EMBL/GenBank/DDBJ whole genome shotgun (WGS) entry which is preliminary data.</text>
</comment>
<keyword evidence="5" id="KW-0378">Hydrolase</keyword>
<keyword evidence="2" id="KW-0732">Signal</keyword>
<dbReference type="GO" id="GO:0006508">
    <property type="term" value="P:proteolysis"/>
    <property type="evidence" value="ECO:0007669"/>
    <property type="project" value="UniProtKB-KW"/>
</dbReference>
<feature type="signal peptide" evidence="2">
    <location>
        <begin position="1"/>
        <end position="15"/>
    </location>
</feature>
<dbReference type="InterPro" id="IPR036852">
    <property type="entry name" value="Peptidase_S8/S53_dom_sf"/>
</dbReference>
<keyword evidence="5" id="KW-0645">Protease</keyword>
<sequence>MWQLALLSHVIPAFAALGKDFIDSDNKDEDLLRDASDCYSDIIRIGIAFAVSCGEWTSGLREEELNGLLKALESRLPKKWKPFDFIKTYAASLPFATSLFNEIKLTSHQIGLEDPEIKQPFDKLYNLEHTIQKHRLGGYEACSKLSAQTDDQRNEYLGVIRQDLKIHLFHGKEKTSKSRREKFLEPVKLAAVHMLNVYCRDHTAQETDELSLSKHPSSGLKDILNKIYCILERNWKCTCDAARPSRPREARLSLIRHHILALKISSTGAEAQIKGHKANYEVLLPVCQNKTKWKVTNVAFSKDTHNRGNATHDRQCVSNDICQWIQKSKGFPVDFLVENDGLWHLRPRRSANADYHTSMESLQQLLEDGMSMSRVSNYSEKEKLTLCYKLANSMLFLYPGSWLRTAWNSTKVYFIRRSGVSALKPVTLAFPYLSVEMHDVQDATSTSKHYMHMQAHPHPSILALGIIFLEIATGSVFPRSSQTTADLSWEQCNEDFLEAWKQMEKLEMERKYIPSALRKVIRACIDLKPPPNIPCSSLAEEGPMRQYILSCIILPLASELVDGYKIRLEELHTSLEKELNGLGKVEEANTNTSIKQTPESWSRSLATVPEVETAPQIQTAGRYDLCLMADGDEREITVNEEAIRRTKEWFEYHQNILYRAEQLRVANISNARRTKIAILDSGIELSSEHRELYDFEPRIKYKSWVDGHADCRDDVGHGTHLEILLRKIAPNAAIHMARVFKKRPRGEESAIIISQALRYAVEQWKVDIVVMSFGFSINNDVLYQEIQDAARKGVLMFAAASNEGRNRPDGIAWPAREENVICVHSADGYGNRSTFTPSPMDNMRIMVLGECIKSAWPHHLGSRDNHRQMSGT</sequence>
<comment type="caution">
    <text evidence="1">Lacks conserved residue(s) required for the propagation of feature annotation.</text>
</comment>
<dbReference type="Gene3D" id="3.40.50.200">
    <property type="entry name" value="Peptidase S8/S53 domain"/>
    <property type="match status" value="1"/>
</dbReference>
<dbReference type="InterPro" id="IPR000209">
    <property type="entry name" value="Peptidase_S8/S53_dom"/>
</dbReference>
<feature type="domain" description="Peptidase S8/S53" evidence="3">
    <location>
        <begin position="673"/>
        <end position="839"/>
    </location>
</feature>
<reference evidence="5" key="1">
    <citation type="submission" date="2023-01" db="EMBL/GenBank/DDBJ databases">
        <title>Colletotrichum chrysophilum M932 genome sequence.</title>
        <authorList>
            <person name="Baroncelli R."/>
        </authorList>
    </citation>
    <scope>NUCLEOTIDE SEQUENCE</scope>
    <source>
        <strain evidence="5">M932</strain>
    </source>
</reference>
<dbReference type="PANTHER" id="PTHR35186:SF4">
    <property type="entry name" value="PRION-INHIBITION AND PROPAGATION HELO DOMAIN-CONTAINING PROTEIN"/>
    <property type="match status" value="1"/>
</dbReference>
<dbReference type="Pfam" id="PF00082">
    <property type="entry name" value="Peptidase_S8"/>
    <property type="match status" value="1"/>
</dbReference>
<protein>
    <submittedName>
        <fullName evidence="5">Subtilisin-like protease</fullName>
    </submittedName>
</protein>
<feature type="domain" description="DUF7580" evidence="4">
    <location>
        <begin position="220"/>
        <end position="561"/>
    </location>
</feature>
<comment type="similarity">
    <text evidence="1">Belongs to the peptidase S8 family.</text>
</comment>
<evidence type="ECO:0000313" key="5">
    <source>
        <dbReference type="EMBL" id="KAK1839163.1"/>
    </source>
</evidence>
<dbReference type="Proteomes" id="UP001243330">
    <property type="component" value="Unassembled WGS sequence"/>
</dbReference>
<dbReference type="GO" id="GO:0004252">
    <property type="term" value="F:serine-type endopeptidase activity"/>
    <property type="evidence" value="ECO:0007669"/>
    <property type="project" value="InterPro"/>
</dbReference>